<protein>
    <submittedName>
        <fullName evidence="1">Uncharacterized protein</fullName>
    </submittedName>
</protein>
<evidence type="ECO:0000313" key="1">
    <source>
        <dbReference type="EMBL" id="UQX12024.1"/>
    </source>
</evidence>
<dbReference type="Proteomes" id="UP001056610">
    <property type="component" value="Chromosome"/>
</dbReference>
<dbReference type="RefSeq" id="WP_249763163.1">
    <property type="nucleotide sequence ID" value="NZ_CP097320.1"/>
</dbReference>
<name>A0ABY4QQG7_9MYCO</name>
<keyword evidence="2" id="KW-1185">Reference proteome</keyword>
<dbReference type="EMBL" id="CP097320">
    <property type="protein sequence ID" value="UQX12024.1"/>
    <property type="molecule type" value="Genomic_DNA"/>
</dbReference>
<organism evidence="1 2">
    <name type="scientific">Candidatus Mycobacterium methanotrophicum</name>
    <dbReference type="NCBI Taxonomy" id="2943498"/>
    <lineage>
        <taxon>Bacteria</taxon>
        <taxon>Bacillati</taxon>
        <taxon>Actinomycetota</taxon>
        <taxon>Actinomycetes</taxon>
        <taxon>Mycobacteriales</taxon>
        <taxon>Mycobacteriaceae</taxon>
        <taxon>Mycobacterium</taxon>
    </lineage>
</organism>
<evidence type="ECO:0000313" key="2">
    <source>
        <dbReference type="Proteomes" id="UP001056610"/>
    </source>
</evidence>
<accession>A0ABY4QQG7</accession>
<gene>
    <name evidence="1" type="ORF">M5I08_06675</name>
</gene>
<reference evidence="1" key="1">
    <citation type="submission" date="2022-05" db="EMBL/GenBank/DDBJ databases">
        <title>A methanotrophic Mycobacterium dominates a cave microbial ecosystem.</title>
        <authorList>
            <person name="Van Spanning R.J.M."/>
            <person name="Guan Q."/>
            <person name="Melkonian C."/>
            <person name="Gallant J."/>
            <person name="Polerecky L."/>
            <person name="Flot J.-F."/>
            <person name="Brandt B.W."/>
            <person name="Braster M."/>
            <person name="Iturbe Espinoza P."/>
            <person name="Aerts J."/>
            <person name="Meima-Franke M."/>
            <person name="Piersma S.R."/>
            <person name="Bunduc C."/>
            <person name="Ummels R."/>
            <person name="Pain A."/>
            <person name="Fleming E.J."/>
            <person name="van der Wel N."/>
            <person name="Gherman V.D."/>
            <person name="Sarbu S.M."/>
            <person name="Bodelier P.L.E."/>
            <person name="Bitter W."/>
        </authorList>
    </citation>
    <scope>NUCLEOTIDE SEQUENCE</scope>
    <source>
        <strain evidence="1">Sulfur Cave</strain>
    </source>
</reference>
<sequence length="86" mass="9177">MEFVVNALRSLLELGAKQARVVRDGSEVLIPLVRVRSSASGLTPGAVAVIPGRPAAVRYPCRPVLHAKTTCLHAYLLRHSAAGHNI</sequence>
<proteinExistence type="predicted"/>